<feature type="chain" id="PRO_5038965964" description="Chain-length determining protein" evidence="16">
    <location>
        <begin position="24"/>
        <end position="487"/>
    </location>
</feature>
<evidence type="ECO:0000256" key="12">
    <source>
        <dbReference type="ARBA" id="ARBA00023136"/>
    </source>
</evidence>
<dbReference type="CDD" id="cd05387">
    <property type="entry name" value="BY-kinase"/>
    <property type="match status" value="1"/>
</dbReference>
<dbReference type="Pfam" id="PF02706">
    <property type="entry name" value="Wzz"/>
    <property type="match status" value="1"/>
</dbReference>
<name>A0A051TSD6_9MYCO</name>
<evidence type="ECO:0000256" key="4">
    <source>
        <dbReference type="ARBA" id="ARBA00022475"/>
    </source>
</evidence>
<dbReference type="AlphaFoldDB" id="A0A051TSD6"/>
<dbReference type="Gene3D" id="3.40.50.300">
    <property type="entry name" value="P-loop containing nucleotide triphosphate hydrolases"/>
    <property type="match status" value="1"/>
</dbReference>
<dbReference type="Proteomes" id="UP000025947">
    <property type="component" value="Unassembled WGS sequence"/>
</dbReference>
<dbReference type="InterPro" id="IPR025669">
    <property type="entry name" value="AAA_dom"/>
</dbReference>
<keyword evidence="7" id="KW-0812">Transmembrane</keyword>
<dbReference type="EMBL" id="JLXW01000011">
    <property type="protein sequence ID" value="KBZ59251.1"/>
    <property type="molecule type" value="Genomic_DNA"/>
</dbReference>
<evidence type="ECO:0000256" key="6">
    <source>
        <dbReference type="ARBA" id="ARBA00022679"/>
    </source>
</evidence>
<dbReference type="HOGENOM" id="CLU_009912_4_1_11"/>
<comment type="caution">
    <text evidence="19">The sequence shown here is derived from an EMBL/GenBank/DDBJ whole genome shotgun (WGS) entry which is preliminary data.</text>
</comment>
<evidence type="ECO:0000256" key="1">
    <source>
        <dbReference type="ARBA" id="ARBA00004429"/>
    </source>
</evidence>
<feature type="domain" description="Polysaccharide chain length determinant N-terminal" evidence="17">
    <location>
        <begin position="1"/>
        <end position="88"/>
    </location>
</feature>
<reference evidence="19 20" key="1">
    <citation type="submission" date="2014-04" db="EMBL/GenBank/DDBJ databases">
        <title>The Genome Sequence of Mycobacterium tuberculosis TKK-01-0051.</title>
        <authorList>
            <consortium name="The Broad Institute Genomics Platform"/>
            <consortium name="The Broad Institute Genome Sequencing Center for Infectious Disease"/>
            <person name="Earl A.M."/>
            <person name="Cohen K."/>
            <person name="Pym A."/>
            <person name="Bishai W."/>
            <person name="Maharaj K."/>
            <person name="Desjardins C."/>
            <person name="Abeel T."/>
            <person name="Young S."/>
            <person name="Zeng Q."/>
            <person name="Gargeya S."/>
            <person name="Abouelleil A."/>
            <person name="Alvarado L."/>
            <person name="Chapman S.B."/>
            <person name="Gainer-Dewar J."/>
            <person name="Goldberg J."/>
            <person name="Griggs A."/>
            <person name="Gujja S."/>
            <person name="Hansen M."/>
            <person name="Howarth C."/>
            <person name="Imamovic A."/>
            <person name="Larimer J."/>
            <person name="Murphy C."/>
            <person name="Naylor J."/>
            <person name="Pearson M."/>
            <person name="Poon T.W."/>
            <person name="Priest M."/>
            <person name="Roberts A."/>
            <person name="Saif S."/>
            <person name="Shea T."/>
            <person name="Sykes S."/>
            <person name="Wortman J."/>
            <person name="Nusbaum C."/>
            <person name="Birren B."/>
        </authorList>
    </citation>
    <scope>NUCLEOTIDE SEQUENCE [LARGE SCALE GENOMIC DNA]</scope>
    <source>
        <strain evidence="19 20">TKK-01-0051</strain>
    </source>
</reference>
<evidence type="ECO:0000256" key="13">
    <source>
        <dbReference type="ARBA" id="ARBA00023137"/>
    </source>
</evidence>
<keyword evidence="10" id="KW-0067">ATP-binding</keyword>
<organism evidence="19 20">
    <name type="scientific">Mycobacterium [tuberculosis] TKK-01-0051</name>
    <dbReference type="NCBI Taxonomy" id="1324261"/>
    <lineage>
        <taxon>Bacteria</taxon>
        <taxon>Bacillati</taxon>
        <taxon>Actinomycetota</taxon>
        <taxon>Actinomycetes</taxon>
        <taxon>Mycobacteriales</taxon>
        <taxon>Mycobacteriaceae</taxon>
        <taxon>Mycobacterium</taxon>
        <taxon>Mycobacterium avium complex (MAC)</taxon>
    </lineage>
</organism>
<evidence type="ECO:0000256" key="2">
    <source>
        <dbReference type="ARBA" id="ARBA00006683"/>
    </source>
</evidence>
<evidence type="ECO:0000256" key="15">
    <source>
        <dbReference type="SAM" id="MobiDB-lite"/>
    </source>
</evidence>
<keyword evidence="9" id="KW-0418">Kinase</keyword>
<evidence type="ECO:0000256" key="10">
    <source>
        <dbReference type="ARBA" id="ARBA00022840"/>
    </source>
</evidence>
<keyword evidence="4" id="KW-1003">Cell membrane</keyword>
<evidence type="ECO:0000256" key="9">
    <source>
        <dbReference type="ARBA" id="ARBA00022777"/>
    </source>
</evidence>
<dbReference type="SUPFAM" id="SSF52540">
    <property type="entry name" value="P-loop containing nucleoside triphosphate hydrolases"/>
    <property type="match status" value="1"/>
</dbReference>
<feature type="signal peptide" evidence="16">
    <location>
        <begin position="1"/>
        <end position="23"/>
    </location>
</feature>
<comment type="similarity">
    <text evidence="3">Belongs to the etk/wzc family.</text>
</comment>
<keyword evidence="11" id="KW-1133">Transmembrane helix</keyword>
<sequence>MDFRTFVKILLAHWKLAAAAVLACTIGAAAITALQTKHYQSTATILISFPSATDLTEMYNGTLAAQERLSSYAQIAGGRVVAERAVNQLQVPISADALVTQTQVKYTAKSMLFTITVKDTDAARSAALAGAMADQFALMVPALGANLTPNGPIAPAPNGQTGETPTNAPAPGPAPDASNPAQTSTKALPLARARVVEPPRVPKHPVTPVPMRNMAMGFIAGILLGIAVALTREAGDRTVRDREKLEKLSGLPTLAELSGKRGGTPRFGSDGALDDAVRGLRARLLRAMGSDGRRVLVTAPFGGEGTTTTALNLSLALAEIGEDVLLVEGDTRRHVIAGLLRVESGEGFANALANPDIAAEAVKQSPIARLFTLASRSARRETPPVSAFLPEVIDRVLLELSSRFDRIVVDGPPVLATADTALLTGAVQATVLVVRARRTTVDELNDALTALRAAGANVVGTVLTDARPALHIKAATRAYRTKVSGPA</sequence>
<keyword evidence="20" id="KW-1185">Reference proteome</keyword>
<feature type="region of interest" description="Disordered" evidence="15">
    <location>
        <begin position="150"/>
        <end position="185"/>
    </location>
</feature>
<feature type="compositionally biased region" description="Polar residues" evidence="15">
    <location>
        <begin position="158"/>
        <end position="167"/>
    </location>
</feature>
<keyword evidence="6" id="KW-0808">Transferase</keyword>
<protein>
    <recommendedName>
        <fullName evidence="21">Chain-length determining protein</fullName>
    </recommendedName>
</protein>
<evidence type="ECO:0000256" key="7">
    <source>
        <dbReference type="ARBA" id="ARBA00022692"/>
    </source>
</evidence>
<dbReference type="GO" id="GO:0005886">
    <property type="term" value="C:plasma membrane"/>
    <property type="evidence" value="ECO:0007669"/>
    <property type="project" value="UniProtKB-SubCell"/>
</dbReference>
<keyword evidence="8" id="KW-0547">Nucleotide-binding</keyword>
<keyword evidence="13" id="KW-0829">Tyrosine-protein kinase</keyword>
<keyword evidence="5" id="KW-0997">Cell inner membrane</keyword>
<comment type="similarity">
    <text evidence="2">Belongs to the CpsC/CapA family.</text>
</comment>
<dbReference type="PANTHER" id="PTHR32309:SF31">
    <property type="entry name" value="CAPSULAR EXOPOLYSACCHARIDE FAMILY"/>
    <property type="match status" value="1"/>
</dbReference>
<evidence type="ECO:0000256" key="16">
    <source>
        <dbReference type="SAM" id="SignalP"/>
    </source>
</evidence>
<comment type="catalytic activity">
    <reaction evidence="14">
        <text>L-tyrosyl-[protein] + ATP = O-phospho-L-tyrosyl-[protein] + ADP + H(+)</text>
        <dbReference type="Rhea" id="RHEA:10596"/>
        <dbReference type="Rhea" id="RHEA-COMP:10136"/>
        <dbReference type="Rhea" id="RHEA-COMP:20101"/>
        <dbReference type="ChEBI" id="CHEBI:15378"/>
        <dbReference type="ChEBI" id="CHEBI:30616"/>
        <dbReference type="ChEBI" id="CHEBI:46858"/>
        <dbReference type="ChEBI" id="CHEBI:61978"/>
        <dbReference type="ChEBI" id="CHEBI:456216"/>
    </reaction>
</comment>
<dbReference type="Pfam" id="PF13614">
    <property type="entry name" value="AAA_31"/>
    <property type="match status" value="1"/>
</dbReference>
<dbReference type="InterPro" id="IPR003856">
    <property type="entry name" value="LPS_length_determ_N"/>
</dbReference>
<gene>
    <name evidence="19" type="ORF">K875_04809</name>
</gene>
<evidence type="ECO:0000256" key="8">
    <source>
        <dbReference type="ARBA" id="ARBA00022741"/>
    </source>
</evidence>
<evidence type="ECO:0000259" key="18">
    <source>
        <dbReference type="Pfam" id="PF13614"/>
    </source>
</evidence>
<feature type="domain" description="AAA" evidence="18">
    <location>
        <begin position="302"/>
        <end position="426"/>
    </location>
</feature>
<keyword evidence="16" id="KW-0732">Signal</keyword>
<evidence type="ECO:0000256" key="11">
    <source>
        <dbReference type="ARBA" id="ARBA00022989"/>
    </source>
</evidence>
<comment type="subcellular location">
    <subcellularLocation>
        <location evidence="1">Cell inner membrane</location>
        <topology evidence="1">Multi-pass membrane protein</topology>
    </subcellularLocation>
</comment>
<evidence type="ECO:0000256" key="14">
    <source>
        <dbReference type="ARBA" id="ARBA00053015"/>
    </source>
</evidence>
<dbReference type="PANTHER" id="PTHR32309">
    <property type="entry name" value="TYROSINE-PROTEIN KINASE"/>
    <property type="match status" value="1"/>
</dbReference>
<dbReference type="InterPro" id="IPR050445">
    <property type="entry name" value="Bact_polysacc_biosynth/exp"/>
</dbReference>
<dbReference type="GO" id="GO:0004713">
    <property type="term" value="F:protein tyrosine kinase activity"/>
    <property type="evidence" value="ECO:0007669"/>
    <property type="project" value="TreeGrafter"/>
</dbReference>
<dbReference type="InterPro" id="IPR005702">
    <property type="entry name" value="Wzc-like_C"/>
</dbReference>
<evidence type="ECO:0000259" key="17">
    <source>
        <dbReference type="Pfam" id="PF02706"/>
    </source>
</evidence>
<dbReference type="RefSeq" id="WP_044487171.1">
    <property type="nucleotide sequence ID" value="NZ_KK328284.1"/>
</dbReference>
<evidence type="ECO:0000313" key="20">
    <source>
        <dbReference type="Proteomes" id="UP000025947"/>
    </source>
</evidence>
<keyword evidence="12" id="KW-0472">Membrane</keyword>
<dbReference type="InterPro" id="IPR027417">
    <property type="entry name" value="P-loop_NTPase"/>
</dbReference>
<evidence type="ECO:0000256" key="3">
    <source>
        <dbReference type="ARBA" id="ARBA00008883"/>
    </source>
</evidence>
<dbReference type="PATRIC" id="fig|1324261.3.peg.4850"/>
<evidence type="ECO:0000313" key="19">
    <source>
        <dbReference type="EMBL" id="KBZ59251.1"/>
    </source>
</evidence>
<accession>A0A051TSD6</accession>
<evidence type="ECO:0008006" key="21">
    <source>
        <dbReference type="Google" id="ProtNLM"/>
    </source>
</evidence>
<evidence type="ECO:0000256" key="5">
    <source>
        <dbReference type="ARBA" id="ARBA00022519"/>
    </source>
</evidence>
<proteinExistence type="inferred from homology"/>